<dbReference type="InterPro" id="IPR023171">
    <property type="entry name" value="Na/H_antiporter_dom_sf"/>
</dbReference>
<keyword evidence="7 11" id="KW-0915">Sodium</keyword>
<keyword evidence="2 11" id="KW-0813">Transport</keyword>
<evidence type="ECO:0000256" key="4">
    <source>
        <dbReference type="ARBA" id="ARBA00022475"/>
    </source>
</evidence>
<evidence type="ECO:0000313" key="13">
    <source>
        <dbReference type="Proteomes" id="UP000198822"/>
    </source>
</evidence>
<feature type="transmembrane region" description="Helical" evidence="11">
    <location>
        <begin position="223"/>
        <end position="239"/>
    </location>
</feature>
<organism evidence="12 13">
    <name type="scientific">Agrococcus jejuensis</name>
    <dbReference type="NCBI Taxonomy" id="399736"/>
    <lineage>
        <taxon>Bacteria</taxon>
        <taxon>Bacillati</taxon>
        <taxon>Actinomycetota</taxon>
        <taxon>Actinomycetes</taxon>
        <taxon>Micrococcales</taxon>
        <taxon>Microbacteriaceae</taxon>
        <taxon>Agrococcus</taxon>
    </lineage>
</organism>
<evidence type="ECO:0000256" key="6">
    <source>
        <dbReference type="ARBA" id="ARBA00022989"/>
    </source>
</evidence>
<sequence length="401" mass="41520">MDAVTWIRNPQVAAAILLAAAVLGLVAANSPLAAGLDALKHWHPTPFGGVDLSAAHWVTDGLLAIFFFVAAIELRYELTQGELADRRKALVPAIAAVGGVAAPALLFVALVPADLASGWPIPTATDIAFALGVLAIVGRNLPVAVRALLLALAVIDDLIAIGLIAILFTTDLQVWALVGAAAMVVVVWALGRLYRSRRGSWPLRIAIAVACIALWWLVLQSGVHATIAGVAAGLVLAPAPAESARHRLEPFVNAIVLPLFAFVAASVAIPQVPLGELSPVFLAIAVALPVGKLVGITAAGWLGQVALRTPRAERMPLGDIVTVALLGGIGFTVSLLMNELAHRDAEELIVDGTLGVLVGSLVSVLVGGTVAAIRSARLAPVDAATRRAGDLEDERRRTDGE</sequence>
<dbReference type="EMBL" id="LT629695">
    <property type="protein sequence ID" value="SDH11942.1"/>
    <property type="molecule type" value="Genomic_DNA"/>
</dbReference>
<feature type="transmembrane region" description="Helical" evidence="11">
    <location>
        <begin position="93"/>
        <end position="113"/>
    </location>
</feature>
<dbReference type="InterPro" id="IPR004670">
    <property type="entry name" value="NhaA"/>
</dbReference>
<evidence type="ECO:0000313" key="12">
    <source>
        <dbReference type="EMBL" id="SDH11942.1"/>
    </source>
</evidence>
<feature type="transmembrane region" description="Helical" evidence="11">
    <location>
        <begin position="149"/>
        <end position="168"/>
    </location>
</feature>
<keyword evidence="5 11" id="KW-0812">Transmembrane</keyword>
<feature type="transmembrane region" description="Helical" evidence="11">
    <location>
        <begin position="119"/>
        <end position="137"/>
    </location>
</feature>
<evidence type="ECO:0000256" key="3">
    <source>
        <dbReference type="ARBA" id="ARBA00022449"/>
    </source>
</evidence>
<feature type="transmembrane region" description="Helical" evidence="11">
    <location>
        <begin position="315"/>
        <end position="337"/>
    </location>
</feature>
<evidence type="ECO:0000256" key="2">
    <source>
        <dbReference type="ARBA" id="ARBA00022448"/>
    </source>
</evidence>
<evidence type="ECO:0000256" key="1">
    <source>
        <dbReference type="ARBA" id="ARBA00004429"/>
    </source>
</evidence>
<comment type="function">
    <text evidence="11">Na(+)/H(+) antiporter that extrudes sodium in exchange for external protons.</text>
</comment>
<keyword evidence="9 11" id="KW-0472">Membrane</keyword>
<dbReference type="HAMAP" id="MF_01844">
    <property type="entry name" value="NhaA"/>
    <property type="match status" value="1"/>
</dbReference>
<keyword evidence="6 11" id="KW-1133">Transmembrane helix</keyword>
<dbReference type="Gene3D" id="1.20.1530.10">
    <property type="entry name" value="Na+/H+ antiporter like domain"/>
    <property type="match status" value="1"/>
</dbReference>
<feature type="transmembrane region" description="Helical" evidence="11">
    <location>
        <begin position="201"/>
        <end position="217"/>
    </location>
</feature>
<evidence type="ECO:0000256" key="7">
    <source>
        <dbReference type="ARBA" id="ARBA00023053"/>
    </source>
</evidence>
<dbReference type="GO" id="GO:0005886">
    <property type="term" value="C:plasma membrane"/>
    <property type="evidence" value="ECO:0007669"/>
    <property type="project" value="UniProtKB-SubCell"/>
</dbReference>
<keyword evidence="4 11" id="KW-1003">Cell membrane</keyword>
<feature type="transmembrane region" description="Helical" evidence="11">
    <location>
        <begin position="349"/>
        <end position="373"/>
    </location>
</feature>
<evidence type="ECO:0000256" key="10">
    <source>
        <dbReference type="ARBA" id="ARBA00023201"/>
    </source>
</evidence>
<keyword evidence="13" id="KW-1185">Reference proteome</keyword>
<dbReference type="AlphaFoldDB" id="A0A1G7ZTB3"/>
<evidence type="ECO:0000256" key="11">
    <source>
        <dbReference type="HAMAP-Rule" id="MF_01844"/>
    </source>
</evidence>
<comment type="subcellular location">
    <subcellularLocation>
        <location evidence="1">Cell inner membrane</location>
        <topology evidence="1">Multi-pass membrane protein</topology>
    </subcellularLocation>
    <subcellularLocation>
        <location evidence="11">Cell membrane</location>
        <topology evidence="11">Multi-pass membrane protein</topology>
    </subcellularLocation>
</comment>
<protein>
    <recommendedName>
        <fullName evidence="11">Na(+)/H(+) antiporter NhaA</fullName>
    </recommendedName>
    <alternativeName>
        <fullName evidence="11">Sodium/proton antiporter NhaA</fullName>
    </alternativeName>
</protein>
<feature type="transmembrane region" description="Helical" evidence="11">
    <location>
        <begin position="174"/>
        <end position="194"/>
    </location>
</feature>
<evidence type="ECO:0000256" key="5">
    <source>
        <dbReference type="ARBA" id="ARBA00022692"/>
    </source>
</evidence>
<proteinExistence type="inferred from homology"/>
<gene>
    <name evidence="11" type="primary">nhaA</name>
    <name evidence="12" type="ORF">SAMN04489720_0104</name>
</gene>
<name>A0A1G7ZTB3_9MICO</name>
<keyword evidence="10 11" id="KW-0739">Sodium transport</keyword>
<dbReference type="Pfam" id="PF06965">
    <property type="entry name" value="Na_H_antiport_1"/>
    <property type="match status" value="1"/>
</dbReference>
<keyword evidence="8 11" id="KW-0406">Ion transport</keyword>
<accession>A0A1G7ZTB3</accession>
<dbReference type="GO" id="GO:0006885">
    <property type="term" value="P:regulation of pH"/>
    <property type="evidence" value="ECO:0007669"/>
    <property type="project" value="InterPro"/>
</dbReference>
<feature type="transmembrane region" description="Helical" evidence="11">
    <location>
        <begin position="281"/>
        <end position="303"/>
    </location>
</feature>
<dbReference type="Proteomes" id="UP000198822">
    <property type="component" value="Chromosome I"/>
</dbReference>
<comment type="similarity">
    <text evidence="11">Belongs to the NhaA Na(+)/H(+) (TC 2.A.33) antiporter family.</text>
</comment>
<keyword evidence="3 11" id="KW-0050">Antiport</keyword>
<evidence type="ECO:0000256" key="8">
    <source>
        <dbReference type="ARBA" id="ARBA00023065"/>
    </source>
</evidence>
<dbReference type="PANTHER" id="PTHR30341">
    <property type="entry name" value="SODIUM ION/PROTON ANTIPORTER NHAA-RELATED"/>
    <property type="match status" value="1"/>
</dbReference>
<dbReference type="PANTHER" id="PTHR30341:SF0">
    <property type="entry name" value="NA(+)_H(+) ANTIPORTER NHAA"/>
    <property type="match status" value="1"/>
</dbReference>
<evidence type="ECO:0000256" key="9">
    <source>
        <dbReference type="ARBA" id="ARBA00023136"/>
    </source>
</evidence>
<dbReference type="GO" id="GO:0015385">
    <property type="term" value="F:sodium:proton antiporter activity"/>
    <property type="evidence" value="ECO:0007669"/>
    <property type="project" value="TreeGrafter"/>
</dbReference>
<comment type="catalytic activity">
    <reaction evidence="11">
        <text>Na(+)(in) + 2 H(+)(out) = Na(+)(out) + 2 H(+)(in)</text>
        <dbReference type="Rhea" id="RHEA:29251"/>
        <dbReference type="ChEBI" id="CHEBI:15378"/>
        <dbReference type="ChEBI" id="CHEBI:29101"/>
    </reaction>
</comment>
<feature type="transmembrane region" description="Helical" evidence="11">
    <location>
        <begin position="251"/>
        <end position="269"/>
    </location>
</feature>
<reference evidence="13" key="1">
    <citation type="submission" date="2016-10" db="EMBL/GenBank/DDBJ databases">
        <authorList>
            <person name="Varghese N."/>
            <person name="Submissions S."/>
        </authorList>
    </citation>
    <scope>NUCLEOTIDE SEQUENCE [LARGE SCALE GENOMIC DNA]</scope>
    <source>
        <strain evidence="13">DSM 22002</strain>
    </source>
</reference>
<feature type="transmembrane region" description="Helical" evidence="11">
    <location>
        <begin position="52"/>
        <end position="72"/>
    </location>
</feature>